<dbReference type="Proteomes" id="UP001549921">
    <property type="component" value="Unassembled WGS sequence"/>
</dbReference>
<sequence length="215" mass="24326">MGGGPRAEGRGGTPPCGVIAYYKRQLNLYNLGIYIGSNKRSIFNLWLENEGGKGTQEVGSCLRKYILNNIHHPITELILWSDLCGGQNRSIKLVLMLIHTMQQVNWQNIHKIVMEKDSPYILKIKNDLDDTPQVVNIEKAGKGRKPVLKNIDLPRRWPNGKNLSKEKIKDLLKLVPADARSFYDYLKGSQGVTMDDDVDGYHAEDFDNGDEDDED</sequence>
<feature type="region of interest" description="Disordered" evidence="1">
    <location>
        <begin position="195"/>
        <end position="215"/>
    </location>
</feature>
<evidence type="ECO:0000256" key="1">
    <source>
        <dbReference type="SAM" id="MobiDB-lite"/>
    </source>
</evidence>
<feature type="compositionally biased region" description="Acidic residues" evidence="1">
    <location>
        <begin position="206"/>
        <end position="215"/>
    </location>
</feature>
<gene>
    <name evidence="2" type="ORF">ABMA28_003500</name>
</gene>
<dbReference type="EMBL" id="JBEDNZ010000014">
    <property type="protein sequence ID" value="KAL0830042.1"/>
    <property type="molecule type" value="Genomic_DNA"/>
</dbReference>
<organism evidence="2 3">
    <name type="scientific">Loxostege sticticalis</name>
    <name type="common">Beet webworm moth</name>
    <dbReference type="NCBI Taxonomy" id="481309"/>
    <lineage>
        <taxon>Eukaryota</taxon>
        <taxon>Metazoa</taxon>
        <taxon>Ecdysozoa</taxon>
        <taxon>Arthropoda</taxon>
        <taxon>Hexapoda</taxon>
        <taxon>Insecta</taxon>
        <taxon>Pterygota</taxon>
        <taxon>Neoptera</taxon>
        <taxon>Endopterygota</taxon>
        <taxon>Lepidoptera</taxon>
        <taxon>Glossata</taxon>
        <taxon>Ditrysia</taxon>
        <taxon>Pyraloidea</taxon>
        <taxon>Crambidae</taxon>
        <taxon>Pyraustinae</taxon>
        <taxon>Loxostege</taxon>
    </lineage>
</organism>
<accession>A0ABD0SYT1</accession>
<reference evidence="2 3" key="1">
    <citation type="submission" date="2024-06" db="EMBL/GenBank/DDBJ databases">
        <title>A chromosome-level genome assembly of beet webworm, Loxostege sticticalis.</title>
        <authorList>
            <person name="Zhang Y."/>
        </authorList>
    </citation>
    <scope>NUCLEOTIDE SEQUENCE [LARGE SCALE GENOMIC DNA]</scope>
    <source>
        <strain evidence="2">AQ028</strain>
        <tissue evidence="2">Male pupae</tissue>
    </source>
</reference>
<name>A0ABD0SYT1_LOXSC</name>
<dbReference type="AlphaFoldDB" id="A0ABD0SYT1"/>
<proteinExistence type="predicted"/>
<evidence type="ECO:0000313" key="3">
    <source>
        <dbReference type="Proteomes" id="UP001549921"/>
    </source>
</evidence>
<comment type="caution">
    <text evidence="2">The sequence shown here is derived from an EMBL/GenBank/DDBJ whole genome shotgun (WGS) entry which is preliminary data.</text>
</comment>
<evidence type="ECO:0000313" key="2">
    <source>
        <dbReference type="EMBL" id="KAL0830042.1"/>
    </source>
</evidence>
<protein>
    <submittedName>
        <fullName evidence="2">Uncharacterized protein</fullName>
    </submittedName>
</protein>